<evidence type="ECO:0000313" key="1">
    <source>
        <dbReference type="EMBL" id="WGH93817.1"/>
    </source>
</evidence>
<sequence>MIGSALPEVASGQHSADGFILDFQFDSAWHGRMIKVRYIVHEYTSEHIPYCGEQEHRSRLRAESLDVGALELAGYQPVIRMDNGPERMAHALEDWRVEDETIQALIPLDQPCFNEVVKSFHNRSQTRCWRAPRSKI</sequence>
<protein>
    <recommendedName>
        <fullName evidence="3">Integrase catalytic domain-containing protein</fullName>
    </recommendedName>
</protein>
<dbReference type="Proteomes" id="UP001224674">
    <property type="component" value="Chromosome"/>
</dbReference>
<dbReference type="AlphaFoldDB" id="A0AAJ6AJH4"/>
<evidence type="ECO:0008006" key="3">
    <source>
        <dbReference type="Google" id="ProtNLM"/>
    </source>
</evidence>
<evidence type="ECO:0000313" key="2">
    <source>
        <dbReference type="Proteomes" id="UP001224674"/>
    </source>
</evidence>
<organism evidence="1 2">
    <name type="scientific">Auritidibacter ignavus</name>
    <dbReference type="NCBI Taxonomy" id="678932"/>
    <lineage>
        <taxon>Bacteria</taxon>
        <taxon>Bacillati</taxon>
        <taxon>Actinomycetota</taxon>
        <taxon>Actinomycetes</taxon>
        <taxon>Micrococcales</taxon>
        <taxon>Micrococcaceae</taxon>
        <taxon>Auritidibacter</taxon>
    </lineage>
</organism>
<keyword evidence="2" id="KW-1185">Reference proteome</keyword>
<accession>A0AAJ6AJH4</accession>
<proteinExistence type="predicted"/>
<dbReference type="RefSeq" id="WP_279675119.1">
    <property type="nucleotide sequence ID" value="NZ_CP122566.1"/>
</dbReference>
<dbReference type="EMBL" id="CP122566">
    <property type="protein sequence ID" value="WGH93817.1"/>
    <property type="molecule type" value="Genomic_DNA"/>
</dbReference>
<name>A0AAJ6AJH4_9MICC</name>
<reference evidence="1 2" key="1">
    <citation type="submission" date="2023-03" db="EMBL/GenBank/DDBJ databases">
        <title>Complete genome sequences of several Auritidibacter ignavus strains isolated from ear infections.</title>
        <authorList>
            <person name="Baehr T."/>
            <person name="Baumhoegger A.M."/>
        </authorList>
    </citation>
    <scope>NUCLEOTIDE SEQUENCE [LARGE SCALE GENOMIC DNA]</scope>
    <source>
        <strain evidence="1 2">BABAE-6</strain>
    </source>
</reference>
<gene>
    <name evidence="1" type="ORF">QDX21_03190</name>
</gene>